<name>A0ABQ6H6E9_9GAMM</name>
<dbReference type="Proteomes" id="UP001157133">
    <property type="component" value="Unassembled WGS sequence"/>
</dbReference>
<evidence type="ECO:0000313" key="2">
    <source>
        <dbReference type="Proteomes" id="UP001157133"/>
    </source>
</evidence>
<dbReference type="InterPro" id="IPR021747">
    <property type="entry name" value="DUF3313"/>
</dbReference>
<sequence length="266" mass="29946">MTQLGVDWTRNWVYNYYKVRSIRCLVHQQTRFNFKQGKGITMLTSIKKATIVAVSASMMLMSQAALAGKKTDDGLTEVKSGNFSVAYIKEGYDFSQFTKIKLVEPHVKMKKNWRRDFNRAQKSLASRASKTDEEKIVSNVKGIYQDVLKAQFDKRGMPIVEENGADVLVLLPALINLNIFQPDLNNASGSKVQIKQSGSATVYFELYNSATGEILAKMAQTSMLGEHRKSFQYSNAVIINGDIKMKLEDWLNQLNDHVIDSGANKT</sequence>
<evidence type="ECO:0008006" key="3">
    <source>
        <dbReference type="Google" id="ProtNLM"/>
    </source>
</evidence>
<accession>A0ABQ6H6E9</accession>
<evidence type="ECO:0000313" key="1">
    <source>
        <dbReference type="EMBL" id="GLX83730.1"/>
    </source>
</evidence>
<dbReference type="Pfam" id="PF11769">
    <property type="entry name" value="DUF3313"/>
    <property type="match status" value="1"/>
</dbReference>
<keyword evidence="2" id="KW-1185">Reference proteome</keyword>
<reference evidence="1 2" key="1">
    <citation type="submission" date="2023-03" db="EMBL/GenBank/DDBJ databases">
        <title>Draft genome sequence of Thalassotalea eurytherma JCM 18482T.</title>
        <authorList>
            <person name="Sawabe T."/>
        </authorList>
    </citation>
    <scope>NUCLEOTIDE SEQUENCE [LARGE SCALE GENOMIC DNA]</scope>
    <source>
        <strain evidence="1 2">JCM 18482</strain>
    </source>
</reference>
<dbReference type="EMBL" id="BSSU01000023">
    <property type="protein sequence ID" value="GLX83730.1"/>
    <property type="molecule type" value="Genomic_DNA"/>
</dbReference>
<gene>
    <name evidence="1" type="ORF">theurythT_31830</name>
</gene>
<protein>
    <recommendedName>
        <fullName evidence="3">DUF3313 family protein</fullName>
    </recommendedName>
</protein>
<comment type="caution">
    <text evidence="1">The sequence shown here is derived from an EMBL/GenBank/DDBJ whole genome shotgun (WGS) entry which is preliminary data.</text>
</comment>
<dbReference type="RefSeq" id="WP_284209216.1">
    <property type="nucleotide sequence ID" value="NZ_BSSU01000023.1"/>
</dbReference>
<proteinExistence type="predicted"/>
<organism evidence="1 2">
    <name type="scientific">Thalassotalea eurytherma</name>
    <dbReference type="NCBI Taxonomy" id="1144278"/>
    <lineage>
        <taxon>Bacteria</taxon>
        <taxon>Pseudomonadati</taxon>
        <taxon>Pseudomonadota</taxon>
        <taxon>Gammaproteobacteria</taxon>
        <taxon>Alteromonadales</taxon>
        <taxon>Colwelliaceae</taxon>
        <taxon>Thalassotalea</taxon>
    </lineage>
</organism>